<dbReference type="PANTHER" id="PTHR11215:SF1">
    <property type="entry name" value="MYG1 EXONUCLEASE"/>
    <property type="match status" value="1"/>
</dbReference>
<dbReference type="InterPro" id="IPR003226">
    <property type="entry name" value="MYG1_exonuclease"/>
</dbReference>
<dbReference type="GO" id="GO:0005737">
    <property type="term" value="C:cytoplasm"/>
    <property type="evidence" value="ECO:0007669"/>
    <property type="project" value="TreeGrafter"/>
</dbReference>
<proteinExistence type="inferred from homology"/>
<gene>
    <name evidence="2" type="ORF">OXX778_LOCUS4672</name>
</gene>
<dbReference type="PANTHER" id="PTHR11215">
    <property type="entry name" value="METAL DEPENDENT HYDROLASE - RELATED"/>
    <property type="match status" value="1"/>
</dbReference>
<organism evidence="2 3">
    <name type="scientific">Brachionus calyciflorus</name>
    <dbReference type="NCBI Taxonomy" id="104777"/>
    <lineage>
        <taxon>Eukaryota</taxon>
        <taxon>Metazoa</taxon>
        <taxon>Spiralia</taxon>
        <taxon>Gnathifera</taxon>
        <taxon>Rotifera</taxon>
        <taxon>Eurotatoria</taxon>
        <taxon>Monogononta</taxon>
        <taxon>Pseudotrocha</taxon>
        <taxon>Ploima</taxon>
        <taxon>Brachionidae</taxon>
        <taxon>Brachionus</taxon>
    </lineage>
</organism>
<evidence type="ECO:0000313" key="3">
    <source>
        <dbReference type="Proteomes" id="UP000663879"/>
    </source>
</evidence>
<dbReference type="EMBL" id="CAJNOC010000471">
    <property type="protein sequence ID" value="CAF0765609.1"/>
    <property type="molecule type" value="Genomic_DNA"/>
</dbReference>
<comment type="similarity">
    <text evidence="1">Belongs to the MYG1 family.</text>
</comment>
<dbReference type="Proteomes" id="UP000663879">
    <property type="component" value="Unassembled WGS sequence"/>
</dbReference>
<evidence type="ECO:0000313" key="2">
    <source>
        <dbReference type="EMBL" id="CAF0765609.1"/>
    </source>
</evidence>
<name>A0A813QDP4_9BILA</name>
<dbReference type="AlphaFoldDB" id="A0A813QDP4"/>
<reference evidence="2" key="1">
    <citation type="submission" date="2021-02" db="EMBL/GenBank/DDBJ databases">
        <authorList>
            <person name="Nowell W R."/>
        </authorList>
    </citation>
    <scope>NUCLEOTIDE SEQUENCE</scope>
    <source>
        <strain evidence="2">Ploen Becks lab</strain>
    </source>
</reference>
<evidence type="ECO:0000256" key="1">
    <source>
        <dbReference type="ARBA" id="ARBA00010105"/>
    </source>
</evidence>
<dbReference type="OrthoDB" id="10265310at2759"/>
<comment type="caution">
    <text evidence="2">The sequence shown here is derived from an EMBL/GenBank/DDBJ whole genome shotgun (WGS) entry which is preliminary data.</text>
</comment>
<dbReference type="GO" id="GO:0005634">
    <property type="term" value="C:nucleus"/>
    <property type="evidence" value="ECO:0007669"/>
    <property type="project" value="TreeGrafter"/>
</dbReference>
<sequence>MSDLLKIGTHNGQFHCDEVLACYMLRQLPTYKNSPIVRTRDPAELDKCDIVVDVGGVYDASKNRFDHHQRSFTETFSTIDPTRPWNIKLSSAGLIYVHFGKQIIEQILLKHSIIDEKLVDVLYDKMYEQFVREIDAIDNGVEIAENKKYDITTNLSSRVSYFNPAWNQENLDENIQFNLALDYVGKEFEDKIKYYALVWWPARTYVEKAINERFNLDDSGAIIRLEIPVPWKSHLFALEKDLNIPDSEIKYVISLDRVSQTYRIICVPINENSFINRLSLPSEWCGLRDEELSTKSAIQGCIFVHANGFIGGNKTFEGALEMLQKSLELNNIKKRKL</sequence>
<keyword evidence="3" id="KW-1185">Reference proteome</keyword>
<dbReference type="Pfam" id="PF03690">
    <property type="entry name" value="MYG1_exonuc"/>
    <property type="match status" value="1"/>
</dbReference>
<accession>A0A813QDP4</accession>
<protein>
    <submittedName>
        <fullName evidence="2">Uncharacterized protein</fullName>
    </submittedName>
</protein>